<dbReference type="InterPro" id="IPR002477">
    <property type="entry name" value="Peptidoglycan-bd-like"/>
</dbReference>
<proteinExistence type="inferred from homology"/>
<dbReference type="EMBL" id="LOCK01000028">
    <property type="protein sequence ID" value="KTE90991.1"/>
    <property type="molecule type" value="Genomic_DNA"/>
</dbReference>
<dbReference type="GO" id="GO:0006508">
    <property type="term" value="P:proteolysis"/>
    <property type="evidence" value="ECO:0007669"/>
    <property type="project" value="UniProtKB-KW"/>
</dbReference>
<dbReference type="SUPFAM" id="SSF54001">
    <property type="entry name" value="Cysteine proteinases"/>
    <property type="match status" value="1"/>
</dbReference>
<evidence type="ECO:0000256" key="4">
    <source>
        <dbReference type="ARBA" id="ARBA00022807"/>
    </source>
</evidence>
<evidence type="ECO:0000313" key="7">
    <source>
        <dbReference type="EMBL" id="CDX01607.1"/>
    </source>
</evidence>
<dbReference type="Pfam" id="PF01471">
    <property type="entry name" value="PG_binding_1"/>
    <property type="match status" value="1"/>
</dbReference>
<feature type="signal peptide" evidence="5">
    <location>
        <begin position="1"/>
        <end position="25"/>
    </location>
</feature>
<evidence type="ECO:0000259" key="6">
    <source>
        <dbReference type="PROSITE" id="PS51935"/>
    </source>
</evidence>
<sequence>MKKKIVFLLSVMLVMILVSTQTTHAATPLLKVGSRGSAVSTLQSNLQTLGYEVGPIDGIFGAKTKTAVQKFQTASRIQVDGIVGPQTQQALTKALGSKTTALESKSTANPSQKTQAILSTAKNYTGVPYLWGGTTPSGFDCSGFTQYVFEKNGITLPRTSNQQYQIGTSVSFNSLIPGDLVFFNFNSGSVVSHVGIYMGDGQFISATSGKGVITYGFTPYWKNAYVGAKRVY</sequence>
<keyword evidence="5" id="KW-0732">Signal</keyword>
<evidence type="ECO:0000313" key="8">
    <source>
        <dbReference type="EMBL" id="KTE90991.1"/>
    </source>
</evidence>
<name>A0A098AZQ4_DESHA</name>
<reference evidence="8 9" key="2">
    <citation type="submission" date="2015-12" db="EMBL/GenBank/DDBJ databases">
        <title>Draft Genome Sequence of Desulfitobacterium hafniense Strain DH, a Sulfate-reducing Bacterium Isolated from Paddy Soils.</title>
        <authorList>
            <person name="Bao P."/>
            <person name="Zhang X."/>
            <person name="Li G."/>
        </authorList>
    </citation>
    <scope>NUCLEOTIDE SEQUENCE [LARGE SCALE GENOMIC DNA]</scope>
    <source>
        <strain evidence="8 9">DH</strain>
    </source>
</reference>
<dbReference type="InterPro" id="IPR000064">
    <property type="entry name" value="NLP_P60_dom"/>
</dbReference>
<evidence type="ECO:0000256" key="1">
    <source>
        <dbReference type="ARBA" id="ARBA00007074"/>
    </source>
</evidence>
<dbReference type="AlphaFoldDB" id="A0A098AZQ4"/>
<dbReference type="SUPFAM" id="SSF47090">
    <property type="entry name" value="PGBD-like"/>
    <property type="match status" value="1"/>
</dbReference>
<protein>
    <submittedName>
        <fullName evidence="7 8">Hydrolase</fullName>
    </submittedName>
</protein>
<feature type="chain" id="PRO_5007384522" evidence="5">
    <location>
        <begin position="26"/>
        <end position="232"/>
    </location>
</feature>
<reference evidence="7" key="1">
    <citation type="submission" date="2014-07" db="EMBL/GenBank/DDBJ databases">
        <authorList>
            <person name="Hornung V.Bastian."/>
        </authorList>
    </citation>
    <scope>NUCLEOTIDE SEQUENCE</scope>
    <source>
        <strain evidence="7">PCE-S</strain>
    </source>
</reference>
<dbReference type="RefSeq" id="WP_005811530.1">
    <property type="nucleotide sequence ID" value="NZ_CABKQQ010000033.1"/>
</dbReference>
<evidence type="ECO:0000256" key="5">
    <source>
        <dbReference type="SAM" id="SignalP"/>
    </source>
</evidence>
<organism evidence="7">
    <name type="scientific">Desulfitobacterium hafniense</name>
    <name type="common">Desulfitobacterium frappieri</name>
    <dbReference type="NCBI Taxonomy" id="49338"/>
    <lineage>
        <taxon>Bacteria</taxon>
        <taxon>Bacillati</taxon>
        <taxon>Bacillota</taxon>
        <taxon>Clostridia</taxon>
        <taxon>Eubacteriales</taxon>
        <taxon>Desulfitobacteriaceae</taxon>
        <taxon>Desulfitobacterium</taxon>
    </lineage>
</organism>
<accession>A0A098AZQ4</accession>
<evidence type="ECO:0000313" key="9">
    <source>
        <dbReference type="Proteomes" id="UP000054623"/>
    </source>
</evidence>
<dbReference type="GO" id="GO:0008234">
    <property type="term" value="F:cysteine-type peptidase activity"/>
    <property type="evidence" value="ECO:0007669"/>
    <property type="project" value="UniProtKB-KW"/>
</dbReference>
<comment type="similarity">
    <text evidence="1">Belongs to the peptidase C40 family.</text>
</comment>
<dbReference type="Proteomes" id="UP000054623">
    <property type="component" value="Unassembled WGS sequence"/>
</dbReference>
<keyword evidence="3 7" id="KW-0378">Hydrolase</keyword>
<dbReference type="InterPro" id="IPR036366">
    <property type="entry name" value="PGBDSf"/>
</dbReference>
<dbReference type="InterPro" id="IPR051202">
    <property type="entry name" value="Peptidase_C40"/>
</dbReference>
<keyword evidence="2" id="KW-0645">Protease</keyword>
<dbReference type="OrthoDB" id="9808890at2"/>
<dbReference type="PATRIC" id="fig|49338.4.peg.1845"/>
<dbReference type="EMBL" id="LK996017">
    <property type="protein sequence ID" value="CDX01607.1"/>
    <property type="molecule type" value="Genomic_DNA"/>
</dbReference>
<evidence type="ECO:0000256" key="3">
    <source>
        <dbReference type="ARBA" id="ARBA00022801"/>
    </source>
</evidence>
<dbReference type="OMA" id="GPTHEGI"/>
<dbReference type="InterPro" id="IPR036365">
    <property type="entry name" value="PGBD-like_sf"/>
</dbReference>
<dbReference type="PROSITE" id="PS51935">
    <property type="entry name" value="NLPC_P60"/>
    <property type="match status" value="1"/>
</dbReference>
<dbReference type="InterPro" id="IPR038765">
    <property type="entry name" value="Papain-like_cys_pep_sf"/>
</dbReference>
<dbReference type="PANTHER" id="PTHR47053:SF1">
    <property type="entry name" value="MUREIN DD-ENDOPEPTIDASE MEPH-RELATED"/>
    <property type="match status" value="1"/>
</dbReference>
<dbReference type="Gene3D" id="3.90.1720.10">
    <property type="entry name" value="endopeptidase domain like (from Nostoc punctiforme)"/>
    <property type="match status" value="1"/>
</dbReference>
<dbReference type="PANTHER" id="PTHR47053">
    <property type="entry name" value="MUREIN DD-ENDOPEPTIDASE MEPH-RELATED"/>
    <property type="match status" value="1"/>
</dbReference>
<gene>
    <name evidence="8" type="ORF">AT727_05170</name>
    <name evidence="7" type="ORF">DPCES_1720</name>
</gene>
<dbReference type="Pfam" id="PF00877">
    <property type="entry name" value="NLPC_P60"/>
    <property type="match status" value="1"/>
</dbReference>
<feature type="domain" description="NlpC/P60" evidence="6">
    <location>
        <begin position="111"/>
        <end position="232"/>
    </location>
</feature>
<dbReference type="Gene3D" id="1.10.101.10">
    <property type="entry name" value="PGBD-like superfamily/PGBD"/>
    <property type="match status" value="1"/>
</dbReference>
<keyword evidence="4" id="KW-0788">Thiol protease</keyword>
<evidence type="ECO:0000256" key="2">
    <source>
        <dbReference type="ARBA" id="ARBA00022670"/>
    </source>
</evidence>